<keyword evidence="4" id="KW-0732">Signal</keyword>
<evidence type="ECO:0000256" key="7">
    <source>
        <dbReference type="ARBA" id="ARBA00023157"/>
    </source>
</evidence>
<evidence type="ECO:0000256" key="2">
    <source>
        <dbReference type="ARBA" id="ARBA00022475"/>
    </source>
</evidence>
<organism evidence="13 14">
    <name type="scientific">Pipistrellus kuhlii</name>
    <name type="common">Kuhl's pipistrelle</name>
    <dbReference type="NCBI Taxonomy" id="59472"/>
    <lineage>
        <taxon>Eukaryota</taxon>
        <taxon>Metazoa</taxon>
        <taxon>Chordata</taxon>
        <taxon>Craniata</taxon>
        <taxon>Vertebrata</taxon>
        <taxon>Euteleostomi</taxon>
        <taxon>Mammalia</taxon>
        <taxon>Eutheria</taxon>
        <taxon>Laurasiatheria</taxon>
        <taxon>Chiroptera</taxon>
        <taxon>Yangochiroptera</taxon>
        <taxon>Vespertilionidae</taxon>
        <taxon>Pipistrellus</taxon>
    </lineage>
</organism>
<feature type="domain" description="Immunoglobulin V-set" evidence="12">
    <location>
        <begin position="8"/>
        <end position="56"/>
    </location>
</feature>
<name>A0A7J7XAG3_PIPKU</name>
<proteinExistence type="predicted"/>
<evidence type="ECO:0000256" key="6">
    <source>
        <dbReference type="ARBA" id="ARBA00023136"/>
    </source>
</evidence>
<keyword evidence="8" id="KW-0325">Glycoprotein</keyword>
<dbReference type="InterPro" id="IPR013783">
    <property type="entry name" value="Ig-like_fold"/>
</dbReference>
<sequence>MTDGYHVTFEKDKRYRMNGIISRGNLSLTIENAALSDTGIYCCCIVFKEFNGYIKNIYLEIKPAPPKVTSVPTPPKVFTSASTTPAPTLYLKTETTSSSAVQTTETQPITPQETSTTSSSLNSSCPTNGNSIVTQPSDCGGKYNETHMSLKQKTQRNTNKLYIGLGIAAMILLIILAAILTKKYLCGKIKVFHKNKEPVTGTSQNETSVHYQPHGNLCFENDLYNVSEDPAVVSKTLGP</sequence>
<comment type="caution">
    <text evidence="13">The sequence shown here is derived from an EMBL/GenBank/DDBJ whole genome shotgun (WGS) entry which is preliminary data.</text>
</comment>
<evidence type="ECO:0000256" key="4">
    <source>
        <dbReference type="ARBA" id="ARBA00022729"/>
    </source>
</evidence>
<gene>
    <name evidence="13" type="ORF">mPipKuh1_006075</name>
</gene>
<keyword evidence="7" id="KW-1015">Disulfide bond</keyword>
<evidence type="ECO:0000256" key="11">
    <source>
        <dbReference type="SAM" id="Phobius"/>
    </source>
</evidence>
<keyword evidence="9" id="KW-0393">Immunoglobulin domain</keyword>
<keyword evidence="5 11" id="KW-1133">Transmembrane helix</keyword>
<dbReference type="GO" id="GO:0033005">
    <property type="term" value="P:positive regulation of mast cell activation"/>
    <property type="evidence" value="ECO:0007669"/>
    <property type="project" value="TreeGrafter"/>
</dbReference>
<evidence type="ECO:0000256" key="8">
    <source>
        <dbReference type="ARBA" id="ARBA00023180"/>
    </source>
</evidence>
<dbReference type="InterPro" id="IPR036179">
    <property type="entry name" value="Ig-like_dom_sf"/>
</dbReference>
<protein>
    <submittedName>
        <fullName evidence="13">Hepatitis A virus cellular receptor 1</fullName>
    </submittedName>
</protein>
<dbReference type="GO" id="GO:0006911">
    <property type="term" value="P:phagocytosis, engulfment"/>
    <property type="evidence" value="ECO:0007669"/>
    <property type="project" value="TreeGrafter"/>
</dbReference>
<dbReference type="GO" id="GO:0001618">
    <property type="term" value="F:virus receptor activity"/>
    <property type="evidence" value="ECO:0007669"/>
    <property type="project" value="TreeGrafter"/>
</dbReference>
<feature type="compositionally biased region" description="Low complexity" evidence="10">
    <location>
        <begin position="102"/>
        <end position="124"/>
    </location>
</feature>
<dbReference type="AlphaFoldDB" id="A0A7J7XAG3"/>
<dbReference type="InterPro" id="IPR013106">
    <property type="entry name" value="Ig_V-set"/>
</dbReference>
<evidence type="ECO:0000256" key="1">
    <source>
        <dbReference type="ARBA" id="ARBA00004251"/>
    </source>
</evidence>
<dbReference type="GO" id="GO:0005886">
    <property type="term" value="C:plasma membrane"/>
    <property type="evidence" value="ECO:0007669"/>
    <property type="project" value="UniProtKB-SubCell"/>
</dbReference>
<dbReference type="GO" id="GO:0001786">
    <property type="term" value="F:phosphatidylserine binding"/>
    <property type="evidence" value="ECO:0007669"/>
    <property type="project" value="TreeGrafter"/>
</dbReference>
<evidence type="ECO:0000256" key="3">
    <source>
        <dbReference type="ARBA" id="ARBA00022692"/>
    </source>
</evidence>
<feature type="region of interest" description="Disordered" evidence="10">
    <location>
        <begin position="94"/>
        <end position="125"/>
    </location>
</feature>
<dbReference type="InterPro" id="IPR052331">
    <property type="entry name" value="TIM_domain-containing_protein"/>
</dbReference>
<evidence type="ECO:0000313" key="13">
    <source>
        <dbReference type="EMBL" id="KAF6346645.1"/>
    </source>
</evidence>
<keyword evidence="6 11" id="KW-0472">Membrane</keyword>
<dbReference type="PANTHER" id="PTHR47009:SF1">
    <property type="entry name" value="HEPATITIS A VIRUS CELLULAR RECEPTOR 1"/>
    <property type="match status" value="1"/>
</dbReference>
<dbReference type="PANTHER" id="PTHR47009">
    <property type="entry name" value="HEPATITIS A VIRUS CELLULAR RECEPTOR 1 HOMOLOG"/>
    <property type="match status" value="1"/>
</dbReference>
<evidence type="ECO:0000256" key="10">
    <source>
        <dbReference type="SAM" id="MobiDB-lite"/>
    </source>
</evidence>
<keyword evidence="3 11" id="KW-0812">Transmembrane</keyword>
<dbReference type="Pfam" id="PF07686">
    <property type="entry name" value="V-set"/>
    <property type="match status" value="1"/>
</dbReference>
<reference evidence="13 14" key="1">
    <citation type="journal article" date="2020" name="Nature">
        <title>Six reference-quality genomes reveal evolution of bat adaptations.</title>
        <authorList>
            <person name="Jebb D."/>
            <person name="Huang Z."/>
            <person name="Pippel M."/>
            <person name="Hughes G.M."/>
            <person name="Lavrichenko K."/>
            <person name="Devanna P."/>
            <person name="Winkler S."/>
            <person name="Jermiin L.S."/>
            <person name="Skirmuntt E.C."/>
            <person name="Katzourakis A."/>
            <person name="Burkitt-Gray L."/>
            <person name="Ray D.A."/>
            <person name="Sullivan K.A.M."/>
            <person name="Roscito J.G."/>
            <person name="Kirilenko B.M."/>
            <person name="Davalos L.M."/>
            <person name="Corthals A.P."/>
            <person name="Power M.L."/>
            <person name="Jones G."/>
            <person name="Ransome R.D."/>
            <person name="Dechmann D.K.N."/>
            <person name="Locatelli A.G."/>
            <person name="Puechmaille S.J."/>
            <person name="Fedrigo O."/>
            <person name="Jarvis E.D."/>
            <person name="Hiller M."/>
            <person name="Vernes S.C."/>
            <person name="Myers E.W."/>
            <person name="Teeling E.C."/>
        </authorList>
    </citation>
    <scope>NUCLEOTIDE SEQUENCE [LARGE SCALE GENOMIC DNA]</scope>
    <source>
        <strain evidence="13">MPipKuh1</strain>
        <tissue evidence="13">Flight muscle</tissue>
    </source>
</reference>
<dbReference type="EMBL" id="JACAGB010000008">
    <property type="protein sequence ID" value="KAF6346645.1"/>
    <property type="molecule type" value="Genomic_DNA"/>
</dbReference>
<evidence type="ECO:0000313" key="14">
    <source>
        <dbReference type="Proteomes" id="UP000558488"/>
    </source>
</evidence>
<dbReference type="Proteomes" id="UP000558488">
    <property type="component" value="Unassembled WGS sequence"/>
</dbReference>
<evidence type="ECO:0000256" key="9">
    <source>
        <dbReference type="ARBA" id="ARBA00023319"/>
    </source>
</evidence>
<dbReference type="GO" id="GO:0009986">
    <property type="term" value="C:cell surface"/>
    <property type="evidence" value="ECO:0007669"/>
    <property type="project" value="TreeGrafter"/>
</dbReference>
<feature type="transmembrane region" description="Helical" evidence="11">
    <location>
        <begin position="161"/>
        <end position="180"/>
    </location>
</feature>
<comment type="subcellular location">
    <subcellularLocation>
        <location evidence="1">Cell membrane</location>
        <topology evidence="1">Single-pass type I membrane protein</topology>
    </subcellularLocation>
</comment>
<dbReference type="Gene3D" id="2.60.40.10">
    <property type="entry name" value="Immunoglobulins"/>
    <property type="match status" value="1"/>
</dbReference>
<keyword evidence="14" id="KW-1185">Reference proteome</keyword>
<evidence type="ECO:0000259" key="12">
    <source>
        <dbReference type="Pfam" id="PF07686"/>
    </source>
</evidence>
<accession>A0A7J7XAG3</accession>
<keyword evidence="2" id="KW-1003">Cell membrane</keyword>
<evidence type="ECO:0000256" key="5">
    <source>
        <dbReference type="ARBA" id="ARBA00022989"/>
    </source>
</evidence>
<keyword evidence="13" id="KW-0675">Receptor</keyword>
<dbReference type="SUPFAM" id="SSF48726">
    <property type="entry name" value="Immunoglobulin"/>
    <property type="match status" value="1"/>
</dbReference>